<dbReference type="Pfam" id="PF20142">
    <property type="entry name" value="Scaffold"/>
    <property type="match status" value="1"/>
</dbReference>
<protein>
    <submittedName>
        <fullName evidence="9">L,D-transpeptidase</fullName>
    </submittedName>
</protein>
<feature type="active site" description="Proton donor/acceptor" evidence="7">
    <location>
        <position position="409"/>
    </location>
</feature>
<organism evidence="9 10">
    <name type="scientific">Pedobacter psychroterrae</name>
    <dbReference type="NCBI Taxonomy" id="2530453"/>
    <lineage>
        <taxon>Bacteria</taxon>
        <taxon>Pseudomonadati</taxon>
        <taxon>Bacteroidota</taxon>
        <taxon>Sphingobacteriia</taxon>
        <taxon>Sphingobacteriales</taxon>
        <taxon>Sphingobacteriaceae</taxon>
        <taxon>Pedobacter</taxon>
    </lineage>
</organism>
<evidence type="ECO:0000256" key="2">
    <source>
        <dbReference type="ARBA" id="ARBA00005992"/>
    </source>
</evidence>
<dbReference type="EMBL" id="SJSL01000001">
    <property type="protein sequence ID" value="TCD03960.1"/>
    <property type="molecule type" value="Genomic_DNA"/>
</dbReference>
<accession>A0A4R0NS05</accession>
<name>A0A4R0NS05_9SPHI</name>
<dbReference type="GO" id="GO:0004180">
    <property type="term" value="F:carboxypeptidase activity"/>
    <property type="evidence" value="ECO:0007669"/>
    <property type="project" value="UniProtKB-ARBA"/>
</dbReference>
<keyword evidence="3" id="KW-0808">Transferase</keyword>
<proteinExistence type="inferred from homology"/>
<dbReference type="GO" id="GO:0071555">
    <property type="term" value="P:cell wall organization"/>
    <property type="evidence" value="ECO:0007669"/>
    <property type="project" value="UniProtKB-UniRule"/>
</dbReference>
<dbReference type="PROSITE" id="PS52029">
    <property type="entry name" value="LD_TPASE"/>
    <property type="match status" value="1"/>
</dbReference>
<comment type="pathway">
    <text evidence="1 7">Cell wall biogenesis; peptidoglycan biosynthesis.</text>
</comment>
<keyword evidence="5 7" id="KW-0573">Peptidoglycan synthesis</keyword>
<feature type="domain" description="L,D-TPase catalytic" evidence="8">
    <location>
        <begin position="256"/>
        <end position="458"/>
    </location>
</feature>
<dbReference type="GO" id="GO:0008360">
    <property type="term" value="P:regulation of cell shape"/>
    <property type="evidence" value="ECO:0007669"/>
    <property type="project" value="UniProtKB-UniRule"/>
</dbReference>
<evidence type="ECO:0000256" key="3">
    <source>
        <dbReference type="ARBA" id="ARBA00022679"/>
    </source>
</evidence>
<dbReference type="GO" id="GO:0016740">
    <property type="term" value="F:transferase activity"/>
    <property type="evidence" value="ECO:0007669"/>
    <property type="project" value="UniProtKB-KW"/>
</dbReference>
<dbReference type="OrthoDB" id="9778545at2"/>
<evidence type="ECO:0000313" key="9">
    <source>
        <dbReference type="EMBL" id="TCD03960.1"/>
    </source>
</evidence>
<dbReference type="InterPro" id="IPR045380">
    <property type="entry name" value="LD_TPept_scaffold_dom"/>
</dbReference>
<dbReference type="PROSITE" id="PS51257">
    <property type="entry name" value="PROKAR_LIPOPROTEIN"/>
    <property type="match status" value="1"/>
</dbReference>
<keyword evidence="10" id="KW-1185">Reference proteome</keyword>
<dbReference type="Pfam" id="PF03734">
    <property type="entry name" value="YkuD"/>
    <property type="match status" value="1"/>
</dbReference>
<dbReference type="AlphaFoldDB" id="A0A4R0NS05"/>
<evidence type="ECO:0000256" key="5">
    <source>
        <dbReference type="ARBA" id="ARBA00022984"/>
    </source>
</evidence>
<dbReference type="PANTHER" id="PTHR41533:SF2">
    <property type="entry name" value="BLR7131 PROTEIN"/>
    <property type="match status" value="1"/>
</dbReference>
<dbReference type="InterPro" id="IPR038063">
    <property type="entry name" value="Transpep_catalytic_dom"/>
</dbReference>
<dbReference type="CDD" id="cd16913">
    <property type="entry name" value="YkuD_like"/>
    <property type="match status" value="1"/>
</dbReference>
<dbReference type="UniPathway" id="UPA00219"/>
<evidence type="ECO:0000313" key="10">
    <source>
        <dbReference type="Proteomes" id="UP000293347"/>
    </source>
</evidence>
<keyword evidence="6 7" id="KW-0961">Cell wall biogenesis/degradation</keyword>
<comment type="caution">
    <text evidence="9">The sequence shown here is derived from an EMBL/GenBank/DDBJ whole genome shotgun (WGS) entry which is preliminary data.</text>
</comment>
<gene>
    <name evidence="9" type="ORF">EZ437_01020</name>
</gene>
<comment type="similarity">
    <text evidence="2">Belongs to the YkuD family.</text>
</comment>
<evidence type="ECO:0000259" key="8">
    <source>
        <dbReference type="PROSITE" id="PS52029"/>
    </source>
</evidence>
<dbReference type="GO" id="GO:0009252">
    <property type="term" value="P:peptidoglycan biosynthetic process"/>
    <property type="evidence" value="ECO:0007669"/>
    <property type="project" value="UniProtKB-UniPathway"/>
</dbReference>
<dbReference type="InterPro" id="IPR052905">
    <property type="entry name" value="LD-transpeptidase_YkuD-like"/>
</dbReference>
<feature type="active site" description="Nucleophile" evidence="7">
    <location>
        <position position="428"/>
    </location>
</feature>
<evidence type="ECO:0000256" key="7">
    <source>
        <dbReference type="PROSITE-ProRule" id="PRU01373"/>
    </source>
</evidence>
<dbReference type="Proteomes" id="UP000293347">
    <property type="component" value="Unassembled WGS sequence"/>
</dbReference>
<reference evidence="9 10" key="1">
    <citation type="submission" date="2019-02" db="EMBL/GenBank/DDBJ databases">
        <title>Pedobacter sp. RP-1-14 sp. nov., isolated from Arctic soil.</title>
        <authorList>
            <person name="Dahal R.H."/>
        </authorList>
    </citation>
    <scope>NUCLEOTIDE SEQUENCE [LARGE SCALE GENOMIC DNA]</scope>
    <source>
        <strain evidence="9 10">RP-1-14</strain>
    </source>
</reference>
<dbReference type="InterPro" id="IPR005490">
    <property type="entry name" value="LD_TPept_cat_dom"/>
</dbReference>
<dbReference type="SUPFAM" id="SSF141523">
    <property type="entry name" value="L,D-transpeptidase catalytic domain-like"/>
    <property type="match status" value="1"/>
</dbReference>
<sequence length="512" mass="58145">MKSIKSKTLLLSGIIAAFFTVITLQSCKKSRSDIGKMLFEETKNRVFKKVEADPFITVFKQTLEEQRTKLRNPKLITAFYEGNDYDPILVMQHVPKEELKVLAERLSKSGTHGLAPEMFDAPRFSELVDKVYDRKAIKTVEDAYKTIAELEILTANSLINYSNAMQYGVISPRRIYARYFTETKRPDSVSMMAVFSIKDLKTYLDSIQPSGANYKKLQQALATNAVAPGMTADETKRVLEVNLERLRWQNIKDAEKMVVVNIPDFRLDVLQNGKSVLNMKVCVGEGREVNMDELKEYDEDDLKKDRPFTRETPQLGSLIHSVQVNPIWNIPESIATNEISKHAAADRYYLSNNNIDVYKDGQLVEDTELIDWSAGDAGKIYSFKQRPGDDNSLGKIKFLFNNESSVYLHDTPAKAAFKLNNRAVSHGCVRVEKPLELAHALFGNGDKYETIKTQMAVTENQQAKDLSLPKKVPVYLTYFTVWADEAGTVQFRKDVYGQDVVLYSYLEKLKGS</sequence>
<keyword evidence="4 7" id="KW-0133">Cell shape</keyword>
<evidence type="ECO:0000256" key="6">
    <source>
        <dbReference type="ARBA" id="ARBA00023316"/>
    </source>
</evidence>
<evidence type="ECO:0000256" key="4">
    <source>
        <dbReference type="ARBA" id="ARBA00022960"/>
    </source>
</evidence>
<dbReference type="PANTHER" id="PTHR41533">
    <property type="entry name" value="L,D-TRANSPEPTIDASE HI_1667-RELATED"/>
    <property type="match status" value="1"/>
</dbReference>
<evidence type="ECO:0000256" key="1">
    <source>
        <dbReference type="ARBA" id="ARBA00004752"/>
    </source>
</evidence>
<dbReference type="Gene3D" id="2.40.440.10">
    <property type="entry name" value="L,D-transpeptidase catalytic domain-like"/>
    <property type="match status" value="1"/>
</dbReference>